<feature type="region of interest" description="Disordered" evidence="1">
    <location>
        <begin position="1"/>
        <end position="57"/>
    </location>
</feature>
<reference evidence="2 3" key="1">
    <citation type="submission" date="2024-04" db="EMBL/GenBank/DDBJ databases">
        <title>Draft genome sequence of Sessilibacter corallicola NBRC 116591.</title>
        <authorList>
            <person name="Miyakawa T."/>
            <person name="Kusuya Y."/>
            <person name="Miura T."/>
        </authorList>
    </citation>
    <scope>NUCLEOTIDE SEQUENCE [LARGE SCALE GENOMIC DNA]</scope>
    <source>
        <strain evidence="2 3">KU-00831-HH</strain>
    </source>
</reference>
<dbReference type="EMBL" id="BAABWN010000023">
    <property type="protein sequence ID" value="GAA6170293.1"/>
    <property type="molecule type" value="Genomic_DNA"/>
</dbReference>
<organism evidence="2 3">
    <name type="scientific">Sessilibacter corallicola</name>
    <dbReference type="NCBI Taxonomy" id="2904075"/>
    <lineage>
        <taxon>Bacteria</taxon>
        <taxon>Pseudomonadati</taxon>
        <taxon>Pseudomonadota</taxon>
        <taxon>Gammaproteobacteria</taxon>
        <taxon>Cellvibrionales</taxon>
        <taxon>Cellvibrionaceae</taxon>
        <taxon>Sessilibacter</taxon>
    </lineage>
</organism>
<dbReference type="Proteomes" id="UP001465153">
    <property type="component" value="Unassembled WGS sequence"/>
</dbReference>
<evidence type="ECO:0000256" key="1">
    <source>
        <dbReference type="SAM" id="MobiDB-lite"/>
    </source>
</evidence>
<evidence type="ECO:0000313" key="3">
    <source>
        <dbReference type="Proteomes" id="UP001465153"/>
    </source>
</evidence>
<comment type="caution">
    <text evidence="2">The sequence shown here is derived from an EMBL/GenBank/DDBJ whole genome shotgun (WGS) entry which is preliminary data.</text>
</comment>
<feature type="compositionally biased region" description="Basic and acidic residues" evidence="1">
    <location>
        <begin position="41"/>
        <end position="51"/>
    </location>
</feature>
<protein>
    <submittedName>
        <fullName evidence="2">Uncharacterized protein</fullName>
    </submittedName>
</protein>
<sequence length="57" mass="6502">MKVSDYKHIGSPSENGHKEAISQRASNSTKKNLNRFGRSRPRSEKSEDDKCYVLGYN</sequence>
<name>A0ABQ0AF71_9GAMM</name>
<gene>
    <name evidence="2" type="ORF">NBRC116591_41070</name>
</gene>
<keyword evidence="3" id="KW-1185">Reference proteome</keyword>
<proteinExistence type="predicted"/>
<dbReference type="RefSeq" id="WP_353304593.1">
    <property type="nucleotide sequence ID" value="NZ_BAABWN010000023.1"/>
</dbReference>
<evidence type="ECO:0000313" key="2">
    <source>
        <dbReference type="EMBL" id="GAA6170293.1"/>
    </source>
</evidence>
<accession>A0ABQ0AF71</accession>